<organism evidence="1 2">
    <name type="scientific">Staphylococcus epidermidis (strain ATCC 12228 / FDA PCI 1200)</name>
    <dbReference type="NCBI Taxonomy" id="176280"/>
    <lineage>
        <taxon>Bacteria</taxon>
        <taxon>Bacillati</taxon>
        <taxon>Bacillota</taxon>
        <taxon>Bacilli</taxon>
        <taxon>Bacillales</taxon>
        <taxon>Staphylococcaceae</taxon>
        <taxon>Staphylococcus</taxon>
    </lineage>
</organism>
<name>A0A0H2VGU4_STAES</name>
<sequence>MVGKIRGVTPRNDLLNANITGQLNLNYRLI</sequence>
<dbReference type="EMBL" id="AE015929">
    <property type="protein sequence ID" value="AAO05070.1"/>
    <property type="molecule type" value="Genomic_DNA"/>
</dbReference>
<dbReference type="HOGENOM" id="CLU_3405617_0_0_9"/>
<accession>A0A0H2VGU4</accession>
<reference evidence="1 2" key="1">
    <citation type="journal article" date="2003" name="Mol. Microbiol.">
        <title>Genome-based analysis of virulence genes in a non-biofilm-forming Staphylococcus epidermidis strain (ATCC 12228).</title>
        <authorList>
            <person name="Zhang Y.Q."/>
            <person name="Ren S.X."/>
            <person name="Li H.L."/>
            <person name="Wang Y.X."/>
            <person name="Fu G."/>
            <person name="Yang J."/>
            <person name="Qin Z.Q."/>
            <person name="Miao Y.G."/>
            <person name="Wang W.Y."/>
            <person name="Chen R.S."/>
            <person name="Shen Y."/>
            <person name="Chen Z."/>
            <person name="Yuan Z.H."/>
            <person name="Zhao G.P."/>
            <person name="Qu D."/>
            <person name="Danchin A."/>
            <person name="Wen Y.M."/>
        </authorList>
    </citation>
    <scope>NUCLEOTIDE SEQUENCE [LARGE SCALE GENOMIC DNA]</scope>
    <source>
        <strain evidence="2">ATCC 12228 / FDA PCI 1200</strain>
    </source>
</reference>
<evidence type="ECO:0000313" key="1">
    <source>
        <dbReference type="EMBL" id="AAO05070.1"/>
    </source>
</evidence>
<dbReference type="AlphaFoldDB" id="A0A0H2VGU4"/>
<proteinExistence type="predicted"/>
<protein>
    <submittedName>
        <fullName evidence="1">Uncharacterized protein</fullName>
    </submittedName>
</protein>
<gene>
    <name evidence="1" type="ordered locus">SE_1471</name>
</gene>
<dbReference type="Proteomes" id="UP000001411">
    <property type="component" value="Chromosome"/>
</dbReference>
<evidence type="ECO:0000313" key="2">
    <source>
        <dbReference type="Proteomes" id="UP000001411"/>
    </source>
</evidence>
<dbReference type="KEGG" id="sep:SE_1471"/>